<name>A0AAN1QMZ1_SYNEL</name>
<evidence type="ECO:0000256" key="12">
    <source>
        <dbReference type="RuleBase" id="RU362081"/>
    </source>
</evidence>
<dbReference type="InterPro" id="IPR017969">
    <property type="entry name" value="Heavy-metal-associated_CS"/>
</dbReference>
<keyword evidence="4 12" id="KW-0479">Metal-binding</keyword>
<dbReference type="Gene3D" id="2.70.150.10">
    <property type="entry name" value="Calcium-transporting ATPase, cytoplasmic transduction domain A"/>
    <property type="match status" value="1"/>
</dbReference>
<evidence type="ECO:0000259" key="13">
    <source>
        <dbReference type="PROSITE" id="PS50846"/>
    </source>
</evidence>
<dbReference type="SUPFAM" id="SSF56784">
    <property type="entry name" value="HAD-like"/>
    <property type="match status" value="1"/>
</dbReference>
<evidence type="ECO:0000256" key="9">
    <source>
        <dbReference type="ARBA" id="ARBA00023136"/>
    </source>
</evidence>
<dbReference type="GO" id="GO:0005524">
    <property type="term" value="F:ATP binding"/>
    <property type="evidence" value="ECO:0007669"/>
    <property type="project" value="UniProtKB-UniRule"/>
</dbReference>
<dbReference type="InterPro" id="IPR001757">
    <property type="entry name" value="P_typ_ATPase"/>
</dbReference>
<organism evidence="14 15">
    <name type="scientific">Synechococcus elongatus PCC 11801</name>
    <dbReference type="NCBI Taxonomy" id="2219813"/>
    <lineage>
        <taxon>Bacteria</taxon>
        <taxon>Bacillati</taxon>
        <taxon>Cyanobacteriota</taxon>
        <taxon>Cyanophyceae</taxon>
        <taxon>Synechococcales</taxon>
        <taxon>Synechococcaceae</taxon>
        <taxon>Synechococcus</taxon>
    </lineage>
</organism>
<dbReference type="SFLD" id="SFLDG00002">
    <property type="entry name" value="C1.7:_P-type_atpase_like"/>
    <property type="match status" value="1"/>
</dbReference>
<evidence type="ECO:0000256" key="4">
    <source>
        <dbReference type="ARBA" id="ARBA00022723"/>
    </source>
</evidence>
<dbReference type="Gene3D" id="3.30.70.100">
    <property type="match status" value="1"/>
</dbReference>
<evidence type="ECO:0000256" key="6">
    <source>
        <dbReference type="ARBA" id="ARBA00022840"/>
    </source>
</evidence>
<accession>A0AAN1QMZ1</accession>
<feature type="transmembrane region" description="Helical" evidence="12">
    <location>
        <begin position="103"/>
        <end position="122"/>
    </location>
</feature>
<dbReference type="FunFam" id="2.70.150.10:FF:000002">
    <property type="entry name" value="Copper-transporting ATPase 1, putative"/>
    <property type="match status" value="1"/>
</dbReference>
<dbReference type="CDD" id="cd00371">
    <property type="entry name" value="HMA"/>
    <property type="match status" value="1"/>
</dbReference>
<dbReference type="PROSITE" id="PS00154">
    <property type="entry name" value="ATPASE_E1_E2"/>
    <property type="match status" value="1"/>
</dbReference>
<dbReference type="FunFam" id="3.30.70.100:FF:000005">
    <property type="entry name" value="Copper-exporting P-type ATPase A"/>
    <property type="match status" value="1"/>
</dbReference>
<sequence>MPATIAQPVEASPTSVLLEVEGMKCAGCVAAVEQRLQQVDGVEAISVNLITRLAKVDYDAAIADPDALTTAIAGLGFKAQLRQDGNPLTLPVAEIPPLQQQRLQLAIAAFLLVVSSWGHLGHWLDHPLPGADQLWFHALLATWALLGPGRAILQAGWQGLRCGAPNMNSLVMLGTGSAYLASLTALIWPQLGWVCFFDEPVMLLGFILLGRTLEEQARFRSQAALQKLLALQPETTQLLTAPSSIAPDDLLEAPAQTWLVAQLRSGDYVQVLPGDRIPVDGCVVAGQSSLDTAMLTGESLPQACQISDRVCAGTLNLSHRLVIRAEQTGGQTRLAAIVRCVAEAQQRKAPVQRFADAIAGRFVYGVCAIAALTFGFWWTLGSRWWPQVLQQPLPGLLIHAPHHGMEMAHNHSHSPLLLALTLAISVLVVACPCALGLATPTAILVATGLAAEQGILVRGGDVLEQLARIKHFVFDKTGTLTQGQFELIEIRPLADVEPNRLLQWAAALEADSRHPLAIALQAAARSANLPALTASDRQQVPGLGVSGICEGRSLRLGSPAWVQLTAEKLPTGSTAATPILLADDQQLLGCFWLQDQPRPEAAEVVQALRSRGATVQILSGDRQTTTAALAQQLGLEANSVVAEVLPEAKAEAIATLQADGDAVAMIGDGINDAPALATAAVGISLAAGSDIAQDSAGLLLSRDRLDSVLVAWELSQMGLRTIRQNLTWALGYNLVMLPLAAGAFLPAYGLALTPAIAGACMAVSSLAVVSNSLLLRYWFRRSLNHSVSA</sequence>
<evidence type="ECO:0000256" key="5">
    <source>
        <dbReference type="ARBA" id="ARBA00022741"/>
    </source>
</evidence>
<gene>
    <name evidence="14" type="ORF">DOP62_04940</name>
</gene>
<dbReference type="RefSeq" id="WP_208676121.1">
    <property type="nucleotide sequence ID" value="NZ_CP030139.2"/>
</dbReference>
<dbReference type="SFLD" id="SFLDS00003">
    <property type="entry name" value="Haloacid_Dehalogenase"/>
    <property type="match status" value="1"/>
</dbReference>
<dbReference type="GO" id="GO:0016887">
    <property type="term" value="F:ATP hydrolysis activity"/>
    <property type="evidence" value="ECO:0007669"/>
    <property type="project" value="InterPro"/>
</dbReference>
<feature type="transmembrane region" description="Helical" evidence="12">
    <location>
        <begin position="726"/>
        <end position="749"/>
    </location>
</feature>
<keyword evidence="5 12" id="KW-0547">Nucleotide-binding</keyword>
<dbReference type="SUPFAM" id="SSF55008">
    <property type="entry name" value="HMA, heavy metal-associated domain"/>
    <property type="match status" value="1"/>
</dbReference>
<evidence type="ECO:0000256" key="11">
    <source>
        <dbReference type="ARBA" id="ARBA00072218"/>
    </source>
</evidence>
<dbReference type="GO" id="GO:0055070">
    <property type="term" value="P:copper ion homeostasis"/>
    <property type="evidence" value="ECO:0007669"/>
    <property type="project" value="TreeGrafter"/>
</dbReference>
<dbReference type="Pfam" id="PF00403">
    <property type="entry name" value="HMA"/>
    <property type="match status" value="1"/>
</dbReference>
<dbReference type="CDD" id="cd02079">
    <property type="entry name" value="P-type_ATPase_HM"/>
    <property type="match status" value="1"/>
</dbReference>
<dbReference type="InterPro" id="IPR036412">
    <property type="entry name" value="HAD-like_sf"/>
</dbReference>
<reference evidence="14 15" key="1">
    <citation type="journal article" date="2018" name="Sci. Rep.">
        <title>Genome Features and Biochemical Characteristics of a Robust, Fast Growing and Naturally Transformable Cyanobacterium Synechococcus elongatus PCC 11801 Isolated from India.</title>
        <authorList>
            <person name="Jaiswal D."/>
            <person name="Sengupta A."/>
            <person name="Sohoni S."/>
            <person name="Sengupta S."/>
            <person name="Phadnavis A.G."/>
            <person name="Pakrasi H.B."/>
            <person name="Wangikar P.P."/>
        </authorList>
    </citation>
    <scope>NUCLEOTIDE SEQUENCE [LARGE SCALE GENOMIC DNA]</scope>
    <source>
        <strain evidence="14 15">PCC 11801</strain>
    </source>
</reference>
<dbReference type="InterPro" id="IPR006121">
    <property type="entry name" value="HMA_dom"/>
</dbReference>
<dbReference type="InterPro" id="IPR023298">
    <property type="entry name" value="ATPase_P-typ_TM_dom_sf"/>
</dbReference>
<dbReference type="InterPro" id="IPR059000">
    <property type="entry name" value="ATPase_P-type_domA"/>
</dbReference>
<evidence type="ECO:0000256" key="3">
    <source>
        <dbReference type="ARBA" id="ARBA00022692"/>
    </source>
</evidence>
<feature type="transmembrane region" description="Helical" evidence="12">
    <location>
        <begin position="165"/>
        <end position="185"/>
    </location>
</feature>
<dbReference type="EMBL" id="CP030139">
    <property type="protein sequence ID" value="AZB72157.1"/>
    <property type="molecule type" value="Genomic_DNA"/>
</dbReference>
<feature type="transmembrane region" description="Helical" evidence="12">
    <location>
        <begin position="134"/>
        <end position="153"/>
    </location>
</feature>
<evidence type="ECO:0000256" key="2">
    <source>
        <dbReference type="ARBA" id="ARBA00006024"/>
    </source>
</evidence>
<dbReference type="AlphaFoldDB" id="A0AAN1QMZ1"/>
<dbReference type="PROSITE" id="PS01229">
    <property type="entry name" value="COF_2"/>
    <property type="match status" value="1"/>
</dbReference>
<dbReference type="PANTHER" id="PTHR43520">
    <property type="entry name" value="ATP7, ISOFORM B"/>
    <property type="match status" value="1"/>
</dbReference>
<keyword evidence="9 12" id="KW-0472">Membrane</keyword>
<keyword evidence="6 12" id="KW-0067">ATP-binding</keyword>
<dbReference type="PROSITE" id="PS50846">
    <property type="entry name" value="HMA_2"/>
    <property type="match status" value="1"/>
</dbReference>
<evidence type="ECO:0000313" key="15">
    <source>
        <dbReference type="Proteomes" id="UP000267249"/>
    </source>
</evidence>
<dbReference type="PANTHER" id="PTHR43520:SF8">
    <property type="entry name" value="P-TYPE CU(+) TRANSPORTER"/>
    <property type="match status" value="1"/>
</dbReference>
<comment type="function">
    <text evidence="10">May play a role in the osmotic adaptation.</text>
</comment>
<dbReference type="SUPFAM" id="SSF81653">
    <property type="entry name" value="Calcium ATPase, transduction domain A"/>
    <property type="match status" value="1"/>
</dbReference>
<keyword evidence="3 12" id="KW-0812">Transmembrane</keyword>
<dbReference type="SUPFAM" id="SSF81665">
    <property type="entry name" value="Calcium ATPase, transmembrane domain M"/>
    <property type="match status" value="1"/>
</dbReference>
<dbReference type="SFLD" id="SFLDF00027">
    <property type="entry name" value="p-type_atpase"/>
    <property type="match status" value="1"/>
</dbReference>
<comment type="subcellular location">
    <subcellularLocation>
        <location evidence="1">Cell membrane</location>
        <topology evidence="1">Multi-pass membrane protein</topology>
    </subcellularLocation>
</comment>
<evidence type="ECO:0000256" key="7">
    <source>
        <dbReference type="ARBA" id="ARBA00022967"/>
    </source>
</evidence>
<evidence type="ECO:0000313" key="14">
    <source>
        <dbReference type="EMBL" id="AZB72157.1"/>
    </source>
</evidence>
<feature type="transmembrane region" description="Helical" evidence="12">
    <location>
        <begin position="191"/>
        <end position="210"/>
    </location>
</feature>
<evidence type="ECO:0000256" key="8">
    <source>
        <dbReference type="ARBA" id="ARBA00022989"/>
    </source>
</evidence>
<feature type="domain" description="HMA" evidence="13">
    <location>
        <begin position="14"/>
        <end position="80"/>
    </location>
</feature>
<dbReference type="GO" id="GO:0043682">
    <property type="term" value="F:P-type divalent copper transporter activity"/>
    <property type="evidence" value="ECO:0007669"/>
    <property type="project" value="TreeGrafter"/>
</dbReference>
<dbReference type="NCBIfam" id="TIGR01494">
    <property type="entry name" value="ATPase_P-type"/>
    <property type="match status" value="1"/>
</dbReference>
<dbReference type="InterPro" id="IPR018303">
    <property type="entry name" value="ATPase_P-typ_P_site"/>
</dbReference>
<protein>
    <recommendedName>
        <fullName evidence="11">Probable copper-transporting ATPase PacS</fullName>
    </recommendedName>
</protein>
<dbReference type="GO" id="GO:0005507">
    <property type="term" value="F:copper ion binding"/>
    <property type="evidence" value="ECO:0007669"/>
    <property type="project" value="TreeGrafter"/>
</dbReference>
<keyword evidence="12" id="KW-1003">Cell membrane</keyword>
<comment type="similarity">
    <text evidence="2 12">Belongs to the cation transport ATPase (P-type) (TC 3.A.3) family. Type IB subfamily.</text>
</comment>
<dbReference type="InterPro" id="IPR008250">
    <property type="entry name" value="ATPase_P-typ_transduc_dom_A_sf"/>
</dbReference>
<dbReference type="PROSITE" id="PS01047">
    <property type="entry name" value="HMA_1"/>
    <property type="match status" value="1"/>
</dbReference>
<dbReference type="InterPro" id="IPR023214">
    <property type="entry name" value="HAD_sf"/>
</dbReference>
<proteinExistence type="inferred from homology"/>
<feature type="transmembrane region" description="Helical" evidence="12">
    <location>
        <begin position="362"/>
        <end position="380"/>
    </location>
</feature>
<dbReference type="Gene3D" id="3.40.1110.10">
    <property type="entry name" value="Calcium-transporting ATPase, cytoplasmic domain N"/>
    <property type="match status" value="1"/>
</dbReference>
<dbReference type="InterPro" id="IPR036163">
    <property type="entry name" value="HMA_dom_sf"/>
</dbReference>
<keyword evidence="7" id="KW-1278">Translocase</keyword>
<feature type="transmembrane region" description="Helical" evidence="12">
    <location>
        <begin position="416"/>
        <end position="438"/>
    </location>
</feature>
<feature type="transmembrane region" description="Helical" evidence="12">
    <location>
        <begin position="755"/>
        <end position="779"/>
    </location>
</feature>
<dbReference type="InterPro" id="IPR027256">
    <property type="entry name" value="P-typ_ATPase_IB"/>
</dbReference>
<dbReference type="Pfam" id="PF00702">
    <property type="entry name" value="Hydrolase"/>
    <property type="match status" value="1"/>
</dbReference>
<dbReference type="NCBIfam" id="TIGR01525">
    <property type="entry name" value="ATPase-IB_hvy"/>
    <property type="match status" value="1"/>
</dbReference>
<dbReference type="Proteomes" id="UP000267249">
    <property type="component" value="Chromosome"/>
</dbReference>
<dbReference type="Pfam" id="PF00122">
    <property type="entry name" value="E1-E2_ATPase"/>
    <property type="match status" value="1"/>
</dbReference>
<dbReference type="GO" id="GO:0005886">
    <property type="term" value="C:plasma membrane"/>
    <property type="evidence" value="ECO:0007669"/>
    <property type="project" value="UniProtKB-SubCell"/>
</dbReference>
<evidence type="ECO:0000256" key="1">
    <source>
        <dbReference type="ARBA" id="ARBA00004651"/>
    </source>
</evidence>
<dbReference type="PRINTS" id="PR00119">
    <property type="entry name" value="CATATPASE"/>
</dbReference>
<keyword evidence="8 12" id="KW-1133">Transmembrane helix</keyword>
<dbReference type="InterPro" id="IPR044492">
    <property type="entry name" value="P_typ_ATPase_HD_dom"/>
</dbReference>
<dbReference type="InterPro" id="IPR023299">
    <property type="entry name" value="ATPase_P-typ_cyto_dom_N"/>
</dbReference>
<evidence type="ECO:0000256" key="10">
    <source>
        <dbReference type="ARBA" id="ARBA00056348"/>
    </source>
</evidence>
<dbReference type="Gene3D" id="3.40.50.1000">
    <property type="entry name" value="HAD superfamily/HAD-like"/>
    <property type="match status" value="1"/>
</dbReference>